<dbReference type="PANTHER" id="PTHR48090:SF10">
    <property type="entry name" value="GLUCOSYL-3-PHOSPHOGLYCERATE SYNTHASE"/>
    <property type="match status" value="1"/>
</dbReference>
<dbReference type="SUPFAM" id="SSF53448">
    <property type="entry name" value="Nucleotide-diphospho-sugar transferases"/>
    <property type="match status" value="1"/>
</dbReference>
<dbReference type="RefSeq" id="WP_190189575.1">
    <property type="nucleotide sequence ID" value="NZ_BMVU01000004.1"/>
</dbReference>
<evidence type="ECO:0000256" key="3">
    <source>
        <dbReference type="ARBA" id="ARBA00006739"/>
    </source>
</evidence>
<dbReference type="EC" id="2.4.1.266" evidence="7"/>
<evidence type="ECO:0000256" key="7">
    <source>
        <dbReference type="ARBA" id="ARBA00039022"/>
    </source>
</evidence>
<keyword evidence="6" id="KW-0460">Magnesium</keyword>
<dbReference type="InterPro" id="IPR001173">
    <property type="entry name" value="Glyco_trans_2-like"/>
</dbReference>
<dbReference type="PANTHER" id="PTHR48090">
    <property type="entry name" value="UNDECAPRENYL-PHOSPHATE 4-DEOXY-4-FORMAMIDO-L-ARABINOSE TRANSFERASE-RELATED"/>
    <property type="match status" value="1"/>
</dbReference>
<evidence type="ECO:0000256" key="9">
    <source>
        <dbReference type="ARBA" id="ARBA00048689"/>
    </source>
</evidence>
<dbReference type="Proteomes" id="UP000619244">
    <property type="component" value="Unassembled WGS sequence"/>
</dbReference>
<organism evidence="12 13">
    <name type="scientific">Streptomyces minutiscleroticus</name>
    <dbReference type="NCBI Taxonomy" id="68238"/>
    <lineage>
        <taxon>Bacteria</taxon>
        <taxon>Bacillati</taxon>
        <taxon>Actinomycetota</taxon>
        <taxon>Actinomycetes</taxon>
        <taxon>Kitasatosporales</taxon>
        <taxon>Streptomycetaceae</taxon>
        <taxon>Streptomyces</taxon>
    </lineage>
</organism>
<dbReference type="Pfam" id="PF00535">
    <property type="entry name" value="Glycos_transf_2"/>
    <property type="match status" value="1"/>
</dbReference>
<evidence type="ECO:0000313" key="12">
    <source>
        <dbReference type="EMBL" id="GGX63545.1"/>
    </source>
</evidence>
<dbReference type="InterPro" id="IPR050256">
    <property type="entry name" value="Glycosyltransferase_2"/>
</dbReference>
<dbReference type="GO" id="GO:0016757">
    <property type="term" value="F:glycosyltransferase activity"/>
    <property type="evidence" value="ECO:0007669"/>
    <property type="project" value="UniProtKB-KW"/>
</dbReference>
<reference evidence="12" key="2">
    <citation type="submission" date="2020-09" db="EMBL/GenBank/DDBJ databases">
        <authorList>
            <person name="Sun Q."/>
            <person name="Ohkuma M."/>
        </authorList>
    </citation>
    <scope>NUCLEOTIDE SEQUENCE</scope>
    <source>
        <strain evidence="12">JCM 4790</strain>
    </source>
</reference>
<dbReference type="InterPro" id="IPR029044">
    <property type="entry name" value="Nucleotide-diphossugar_trans"/>
</dbReference>
<comment type="cofactor">
    <cofactor evidence="2">
        <name>Mg(2+)</name>
        <dbReference type="ChEBI" id="CHEBI:18420"/>
    </cofactor>
</comment>
<dbReference type="NCBIfam" id="NF010496">
    <property type="entry name" value="PRK13915.1"/>
    <property type="match status" value="1"/>
</dbReference>
<sequence length="314" mass="34172">MLEEVERWLSTRSWSVADRPLHRLVAAKRGTGSSVSVVLPALNEEATVGDIVTVVREELVERAPLVDEIVVIDSGSTDRTGEVARAAGARVVHRDAILPRIPAVPGKGEVLWRSLLAARGDIICFVDADLKEFSADFVTGIVGPLLTEPGVDLVKAMYDRPLGSAAGQGGRVTELMARPLLNMHWPRLAGFVQPLGGEYAARRSLLERLPFPVGYGVELGLLVDALHTVGLDALAQVDVGERKHRHQDGQALGRMAATIYRTAQVRLARGHLVRPVLTQFERGENGFEPRVHSVDTEERPPMISVAEYAEREAA</sequence>
<accession>A0A918KH17</accession>
<evidence type="ECO:0000256" key="8">
    <source>
        <dbReference type="ARBA" id="ARBA00040894"/>
    </source>
</evidence>
<keyword evidence="13" id="KW-1185">Reference proteome</keyword>
<evidence type="ECO:0000256" key="10">
    <source>
        <dbReference type="ARBA" id="ARBA00048997"/>
    </source>
</evidence>
<comment type="caution">
    <text evidence="12">The sequence shown here is derived from an EMBL/GenBank/DDBJ whole genome shotgun (WGS) entry which is preliminary data.</text>
</comment>
<evidence type="ECO:0000256" key="2">
    <source>
        <dbReference type="ARBA" id="ARBA00001946"/>
    </source>
</evidence>
<comment type="similarity">
    <text evidence="3">Belongs to the glycosyltransferase 2 family.</text>
</comment>
<reference evidence="12" key="1">
    <citation type="journal article" date="2014" name="Int. J. Syst. Evol. Microbiol.">
        <title>Complete genome sequence of Corynebacterium casei LMG S-19264T (=DSM 44701T), isolated from a smear-ripened cheese.</title>
        <authorList>
            <consortium name="US DOE Joint Genome Institute (JGI-PGF)"/>
            <person name="Walter F."/>
            <person name="Albersmeier A."/>
            <person name="Kalinowski J."/>
            <person name="Ruckert C."/>
        </authorList>
    </citation>
    <scope>NUCLEOTIDE SEQUENCE</scope>
    <source>
        <strain evidence="12">JCM 4790</strain>
    </source>
</reference>
<proteinExistence type="inferred from homology"/>
<evidence type="ECO:0000313" key="13">
    <source>
        <dbReference type="Proteomes" id="UP000619244"/>
    </source>
</evidence>
<evidence type="ECO:0000259" key="11">
    <source>
        <dbReference type="Pfam" id="PF00535"/>
    </source>
</evidence>
<keyword evidence="5" id="KW-0808">Transferase</keyword>
<gene>
    <name evidence="12" type="ORF">GCM10010358_17430</name>
</gene>
<evidence type="ECO:0000256" key="6">
    <source>
        <dbReference type="ARBA" id="ARBA00022842"/>
    </source>
</evidence>
<dbReference type="EMBL" id="BMVU01000004">
    <property type="protein sequence ID" value="GGX63545.1"/>
    <property type="molecule type" value="Genomic_DNA"/>
</dbReference>
<comment type="catalytic activity">
    <reaction evidence="9">
        <text>(2R)-3-phosphoglycerate + UDP-alpha-D-glucose = (2R)-2-O-(alpha-D-glucopyranosyl)-3-phospho-glycerate + UDP + H(+)</text>
        <dbReference type="Rhea" id="RHEA:31319"/>
        <dbReference type="ChEBI" id="CHEBI:15378"/>
        <dbReference type="ChEBI" id="CHEBI:58223"/>
        <dbReference type="ChEBI" id="CHEBI:58272"/>
        <dbReference type="ChEBI" id="CHEBI:58885"/>
        <dbReference type="ChEBI" id="CHEBI:62600"/>
        <dbReference type="EC" id="2.4.1.266"/>
    </reaction>
    <physiologicalReaction direction="left-to-right" evidence="9">
        <dbReference type="Rhea" id="RHEA:31320"/>
    </physiologicalReaction>
</comment>
<evidence type="ECO:0000256" key="1">
    <source>
        <dbReference type="ARBA" id="ARBA00001936"/>
    </source>
</evidence>
<protein>
    <recommendedName>
        <fullName evidence="8">Glucosyl-3-phosphoglycerate synthase</fullName>
        <ecNumber evidence="7">2.4.1.266</ecNumber>
    </recommendedName>
</protein>
<keyword evidence="4" id="KW-0328">Glycosyltransferase</keyword>
<name>A0A918KH17_9ACTN</name>
<dbReference type="AlphaFoldDB" id="A0A918KH17"/>
<feature type="domain" description="Glycosyltransferase 2-like" evidence="11">
    <location>
        <begin position="36"/>
        <end position="147"/>
    </location>
</feature>
<evidence type="ECO:0000256" key="4">
    <source>
        <dbReference type="ARBA" id="ARBA00022676"/>
    </source>
</evidence>
<evidence type="ECO:0000256" key="5">
    <source>
        <dbReference type="ARBA" id="ARBA00022679"/>
    </source>
</evidence>
<dbReference type="Gene3D" id="3.90.550.10">
    <property type="entry name" value="Spore Coat Polysaccharide Biosynthesis Protein SpsA, Chain A"/>
    <property type="match status" value="1"/>
</dbReference>
<comment type="catalytic activity">
    <reaction evidence="10">
        <text>an NDP-alpha-D-glucose + (2R)-3-phosphoglycerate = (2R)-2-O-(alpha-D-glucopyranosyl)-3-phospho-glycerate + a ribonucleoside 5'-diphosphate + H(+)</text>
        <dbReference type="Rhea" id="RHEA:47244"/>
        <dbReference type="ChEBI" id="CHEBI:15378"/>
        <dbReference type="ChEBI" id="CHEBI:57930"/>
        <dbReference type="ChEBI" id="CHEBI:58272"/>
        <dbReference type="ChEBI" id="CHEBI:62600"/>
        <dbReference type="ChEBI" id="CHEBI:76533"/>
        <dbReference type="EC" id="2.4.1.266"/>
    </reaction>
    <physiologicalReaction direction="left-to-right" evidence="10">
        <dbReference type="Rhea" id="RHEA:47245"/>
    </physiologicalReaction>
</comment>
<comment type="cofactor">
    <cofactor evidence="1">
        <name>Mn(2+)</name>
        <dbReference type="ChEBI" id="CHEBI:29035"/>
    </cofactor>
</comment>